<proteinExistence type="predicted"/>
<evidence type="ECO:0000313" key="1">
    <source>
        <dbReference type="EMBL" id="MFE8702141.1"/>
    </source>
</evidence>
<comment type="caution">
    <text evidence="1">The sequence shown here is derived from an EMBL/GenBank/DDBJ whole genome shotgun (WGS) entry which is preliminary data.</text>
</comment>
<organism evidence="1 2">
    <name type="scientific">Cytobacillus spartinae</name>
    <dbReference type="NCBI Taxonomy" id="3299023"/>
    <lineage>
        <taxon>Bacteria</taxon>
        <taxon>Bacillati</taxon>
        <taxon>Bacillota</taxon>
        <taxon>Bacilli</taxon>
        <taxon>Bacillales</taxon>
        <taxon>Bacillaceae</taxon>
        <taxon>Cytobacillus</taxon>
    </lineage>
</organism>
<accession>A0ABW6KD02</accession>
<evidence type="ECO:0008006" key="3">
    <source>
        <dbReference type="Google" id="ProtNLM"/>
    </source>
</evidence>
<dbReference type="Proteomes" id="UP001601059">
    <property type="component" value="Unassembled WGS sequence"/>
</dbReference>
<keyword evidence="2" id="KW-1185">Reference proteome</keyword>
<gene>
    <name evidence="1" type="ORF">ACFYKX_16200</name>
</gene>
<evidence type="ECO:0000313" key="2">
    <source>
        <dbReference type="Proteomes" id="UP001601059"/>
    </source>
</evidence>
<reference evidence="1 2" key="1">
    <citation type="submission" date="2024-08" db="EMBL/GenBank/DDBJ databases">
        <title>Two novel Cytobacillus novel species.</title>
        <authorList>
            <person name="Liu G."/>
        </authorList>
    </citation>
    <scope>NUCLEOTIDE SEQUENCE [LARGE SCALE GENOMIC DNA]</scope>
    <source>
        <strain evidence="1 2">FJAT-54145</strain>
    </source>
</reference>
<sequence>MFDPTAFENMRVVMEGALYDQDLNGEIRIIDRNDLINTAKMSRAYEITLSLPEGSDKNTCTFLMEAKLENLAAELLPPVHSEALSGCHVSITFNISHQAIEGIQHTINEIIKEVWGEERQFEQKIVVDPFSQNDLVTTEVKVQFNRLVYEDHIDDLVHMVEYMILTLQRLKNI</sequence>
<dbReference type="RefSeq" id="WP_389362103.1">
    <property type="nucleotide sequence ID" value="NZ_JBIACK010000008.1"/>
</dbReference>
<dbReference type="EMBL" id="JBIACK010000008">
    <property type="protein sequence ID" value="MFE8702141.1"/>
    <property type="molecule type" value="Genomic_DNA"/>
</dbReference>
<protein>
    <recommendedName>
        <fullName evidence="3">Group-specific protein</fullName>
    </recommendedName>
</protein>
<name>A0ABW6KD02_9BACI</name>